<reference evidence="7 8" key="1">
    <citation type="submission" date="2023-01" db="EMBL/GenBank/DDBJ databases">
        <authorList>
            <person name="Whitehead M."/>
        </authorList>
    </citation>
    <scope>NUCLEOTIDE SEQUENCE [LARGE SCALE GENOMIC DNA]</scope>
</reference>
<feature type="region of interest" description="Disordered" evidence="6">
    <location>
        <begin position="1"/>
        <end position="21"/>
    </location>
</feature>
<evidence type="ECO:0000256" key="2">
    <source>
        <dbReference type="ARBA" id="ARBA00022723"/>
    </source>
</evidence>
<dbReference type="AlphaFoldDB" id="A0AAV0WK22"/>
<accession>A0AAV0WK22</accession>
<dbReference type="InterPro" id="IPR052035">
    <property type="entry name" value="ZnF_BED_domain_contain"/>
</dbReference>
<dbReference type="SUPFAM" id="SSF140996">
    <property type="entry name" value="Hermes dimerisation domain"/>
    <property type="match status" value="1"/>
</dbReference>
<dbReference type="EMBL" id="CARXXK010000002">
    <property type="protein sequence ID" value="CAI6356176.1"/>
    <property type="molecule type" value="Genomic_DNA"/>
</dbReference>
<dbReference type="PANTHER" id="PTHR46481:SF10">
    <property type="entry name" value="ZINC FINGER BED DOMAIN-CONTAINING PROTEIN 39"/>
    <property type="match status" value="1"/>
</dbReference>
<evidence type="ECO:0000313" key="7">
    <source>
        <dbReference type="EMBL" id="CAI6356176.1"/>
    </source>
</evidence>
<keyword evidence="5" id="KW-0539">Nucleus</keyword>
<organism evidence="7 8">
    <name type="scientific">Macrosiphum euphorbiae</name>
    <name type="common">potato aphid</name>
    <dbReference type="NCBI Taxonomy" id="13131"/>
    <lineage>
        <taxon>Eukaryota</taxon>
        <taxon>Metazoa</taxon>
        <taxon>Ecdysozoa</taxon>
        <taxon>Arthropoda</taxon>
        <taxon>Hexapoda</taxon>
        <taxon>Insecta</taxon>
        <taxon>Pterygota</taxon>
        <taxon>Neoptera</taxon>
        <taxon>Paraneoptera</taxon>
        <taxon>Hemiptera</taxon>
        <taxon>Sternorrhyncha</taxon>
        <taxon>Aphidomorpha</taxon>
        <taxon>Aphidoidea</taxon>
        <taxon>Aphididae</taxon>
        <taxon>Macrosiphini</taxon>
        <taxon>Macrosiphum</taxon>
    </lineage>
</organism>
<evidence type="ECO:0000256" key="3">
    <source>
        <dbReference type="ARBA" id="ARBA00022771"/>
    </source>
</evidence>
<dbReference type="Proteomes" id="UP001160148">
    <property type="component" value="Unassembled WGS sequence"/>
</dbReference>
<gene>
    <name evidence="7" type="ORF">MEUPH1_LOCUS11935</name>
</gene>
<dbReference type="GO" id="GO:0008270">
    <property type="term" value="F:zinc ion binding"/>
    <property type="evidence" value="ECO:0007669"/>
    <property type="project" value="UniProtKB-KW"/>
</dbReference>
<evidence type="ECO:0000256" key="1">
    <source>
        <dbReference type="ARBA" id="ARBA00004123"/>
    </source>
</evidence>
<keyword evidence="3" id="KW-0863">Zinc-finger</keyword>
<sequence>MKNQSSLGTMPQLPRQQNRKQMTMTNFVQRPITMSKSKAIDQQLVKMIVKEYHPFSVVEYKEFRNLIQMLNPSYIIPSRKTVTQSLLLQMYKITIEKVENQLINVSAVCMTADGWTSLNNESFVAVTVYFIDPSNETQLSSVLLGCTNFCERHTAENLAIFLRNTLDEWNLNNKIAGVISDNASSIKSALQKCNWWYLSCFAHSNNLVVQTSLKSIEPTILKVKTIVKFFKKSFHALGKLQDFQKQTGLPQLKLKLDSPTR</sequence>
<evidence type="ECO:0008006" key="9">
    <source>
        <dbReference type="Google" id="ProtNLM"/>
    </source>
</evidence>
<keyword evidence="2" id="KW-0479">Metal-binding</keyword>
<proteinExistence type="predicted"/>
<evidence type="ECO:0000256" key="6">
    <source>
        <dbReference type="SAM" id="MobiDB-lite"/>
    </source>
</evidence>
<dbReference type="InterPro" id="IPR012337">
    <property type="entry name" value="RNaseH-like_sf"/>
</dbReference>
<evidence type="ECO:0000256" key="4">
    <source>
        <dbReference type="ARBA" id="ARBA00022833"/>
    </source>
</evidence>
<name>A0AAV0WK22_9HEMI</name>
<protein>
    <recommendedName>
        <fullName evidence="9">DUF659 domain-containing protein</fullName>
    </recommendedName>
</protein>
<evidence type="ECO:0000256" key="5">
    <source>
        <dbReference type="ARBA" id="ARBA00023242"/>
    </source>
</evidence>
<dbReference type="SUPFAM" id="SSF53098">
    <property type="entry name" value="Ribonuclease H-like"/>
    <property type="match status" value="1"/>
</dbReference>
<dbReference type="PANTHER" id="PTHR46481">
    <property type="entry name" value="ZINC FINGER BED DOMAIN-CONTAINING PROTEIN 4"/>
    <property type="match status" value="1"/>
</dbReference>
<keyword evidence="8" id="KW-1185">Reference proteome</keyword>
<comment type="subcellular location">
    <subcellularLocation>
        <location evidence="1">Nucleus</location>
    </subcellularLocation>
</comment>
<dbReference type="GO" id="GO:0005634">
    <property type="term" value="C:nucleus"/>
    <property type="evidence" value="ECO:0007669"/>
    <property type="project" value="UniProtKB-SubCell"/>
</dbReference>
<evidence type="ECO:0000313" key="8">
    <source>
        <dbReference type="Proteomes" id="UP001160148"/>
    </source>
</evidence>
<comment type="caution">
    <text evidence="7">The sequence shown here is derived from an EMBL/GenBank/DDBJ whole genome shotgun (WGS) entry which is preliminary data.</text>
</comment>
<keyword evidence="4" id="KW-0862">Zinc</keyword>